<dbReference type="PROSITE" id="PS50089">
    <property type="entry name" value="ZF_RING_2"/>
    <property type="match status" value="1"/>
</dbReference>
<name>A0AAW1S0V5_9CHLO</name>
<keyword evidence="3" id="KW-0862">Zinc</keyword>
<dbReference type="GO" id="GO:0008270">
    <property type="term" value="F:zinc ion binding"/>
    <property type="evidence" value="ECO:0007669"/>
    <property type="project" value="UniProtKB-KW"/>
</dbReference>
<evidence type="ECO:0000256" key="2">
    <source>
        <dbReference type="ARBA" id="ARBA00022771"/>
    </source>
</evidence>
<reference evidence="7 8" key="1">
    <citation type="journal article" date="2024" name="Nat. Commun.">
        <title>Phylogenomics reveals the evolutionary origins of lichenization in chlorophyte algae.</title>
        <authorList>
            <person name="Puginier C."/>
            <person name="Libourel C."/>
            <person name="Otte J."/>
            <person name="Skaloud P."/>
            <person name="Haon M."/>
            <person name="Grisel S."/>
            <person name="Petersen M."/>
            <person name="Berrin J.G."/>
            <person name="Delaux P.M."/>
            <person name="Dal Grande F."/>
            <person name="Keller J."/>
        </authorList>
    </citation>
    <scope>NUCLEOTIDE SEQUENCE [LARGE SCALE GENOMIC DNA]</scope>
    <source>
        <strain evidence="7 8">SAG 245.80</strain>
    </source>
</reference>
<dbReference type="PANTHER" id="PTHR33748:SF5">
    <property type="entry name" value="GROUND-LIKE DOMAIN-CONTAINING PROTEIN"/>
    <property type="match status" value="1"/>
</dbReference>
<dbReference type="SUPFAM" id="SSF57850">
    <property type="entry name" value="RING/U-box"/>
    <property type="match status" value="1"/>
</dbReference>
<evidence type="ECO:0000256" key="5">
    <source>
        <dbReference type="SAM" id="MobiDB-lite"/>
    </source>
</evidence>
<gene>
    <name evidence="7" type="ORF">WJX81_003096</name>
</gene>
<feature type="compositionally biased region" description="Pro residues" evidence="5">
    <location>
        <begin position="203"/>
        <end position="213"/>
    </location>
</feature>
<comment type="caution">
    <text evidence="7">The sequence shown here is derived from an EMBL/GenBank/DDBJ whole genome shotgun (WGS) entry which is preliminary data.</text>
</comment>
<dbReference type="AlphaFoldDB" id="A0AAW1S0V5"/>
<dbReference type="Proteomes" id="UP001445335">
    <property type="component" value="Unassembled WGS sequence"/>
</dbReference>
<dbReference type="GO" id="GO:0016020">
    <property type="term" value="C:membrane"/>
    <property type="evidence" value="ECO:0007669"/>
    <property type="project" value="TreeGrafter"/>
</dbReference>
<feature type="region of interest" description="Disordered" evidence="5">
    <location>
        <begin position="380"/>
        <end position="421"/>
    </location>
</feature>
<dbReference type="Gene3D" id="3.10.310.50">
    <property type="match status" value="1"/>
</dbReference>
<dbReference type="SMART" id="SM00184">
    <property type="entry name" value="RING"/>
    <property type="match status" value="1"/>
</dbReference>
<evidence type="ECO:0000313" key="7">
    <source>
        <dbReference type="EMBL" id="KAK9839452.1"/>
    </source>
</evidence>
<dbReference type="PROSITE" id="PS00518">
    <property type="entry name" value="ZF_RING_1"/>
    <property type="match status" value="1"/>
</dbReference>
<feature type="compositionally biased region" description="Gly residues" evidence="5">
    <location>
        <begin position="397"/>
        <end position="421"/>
    </location>
</feature>
<protein>
    <recommendedName>
        <fullName evidence="6">RING-type domain-containing protein</fullName>
    </recommendedName>
</protein>
<dbReference type="InterPro" id="IPR007621">
    <property type="entry name" value="TPM_dom"/>
</dbReference>
<feature type="region of interest" description="Disordered" evidence="5">
    <location>
        <begin position="200"/>
        <end position="252"/>
    </location>
</feature>
<dbReference type="InterPro" id="IPR013083">
    <property type="entry name" value="Znf_RING/FYVE/PHD"/>
</dbReference>
<dbReference type="InterPro" id="IPR017907">
    <property type="entry name" value="Znf_RING_CS"/>
</dbReference>
<evidence type="ECO:0000313" key="8">
    <source>
        <dbReference type="Proteomes" id="UP001445335"/>
    </source>
</evidence>
<sequence length="421" mass="44776">MSDCARRPGELPGYEVAVALMQQMGVREGVPVNDQARDFARELMTAWGVGNAACNDGVLLLLSKEPREVYIYAGPGAAPRLMPKRILAIIANMRPALRAGNFDAALQRAAVDIGLVLNNGHIGGDDDDPAWRELLQAGFWVSLFGGIVGLSWWKGRKQRQQVRAVQALMDKLKREQAIAAATHAYPALSCPVCFEDFEDAPAAQPPPSAPPLPLSGFPDPATGFRDPAGRSSGAAEASGGGGREGDCDEGKSTMMSDAELCSPLLPPLGSRHSGRGSVVAARKRLVLPCGHAFCEDCISQWVKAHETCPICREPLVARQAPSVVERWAPGLHEQELMFRLIRIQRGYPGIVDNAMVRHWSEDARAGRPIEWSSARWQAERQRQLSDPQLRADRAGAGAHGAGGSSFGGGGGGGGGGAGGGW</sequence>
<keyword evidence="1" id="KW-0479">Metal-binding</keyword>
<dbReference type="Gene3D" id="3.30.40.10">
    <property type="entry name" value="Zinc/RING finger domain, C3HC4 (zinc finger)"/>
    <property type="match status" value="1"/>
</dbReference>
<evidence type="ECO:0000259" key="6">
    <source>
        <dbReference type="PROSITE" id="PS50089"/>
    </source>
</evidence>
<evidence type="ECO:0000256" key="1">
    <source>
        <dbReference type="ARBA" id="ARBA00022723"/>
    </source>
</evidence>
<evidence type="ECO:0000256" key="4">
    <source>
        <dbReference type="PROSITE-ProRule" id="PRU00175"/>
    </source>
</evidence>
<keyword evidence="2 4" id="KW-0863">Zinc-finger</keyword>
<keyword evidence="8" id="KW-1185">Reference proteome</keyword>
<feature type="compositionally biased region" description="Basic and acidic residues" evidence="5">
    <location>
        <begin position="380"/>
        <end position="393"/>
    </location>
</feature>
<dbReference type="PANTHER" id="PTHR33748">
    <property type="entry name" value="PROTEIN CBG04600"/>
    <property type="match status" value="1"/>
</dbReference>
<feature type="domain" description="RING-type" evidence="6">
    <location>
        <begin position="260"/>
        <end position="312"/>
    </location>
</feature>
<dbReference type="Pfam" id="PF04536">
    <property type="entry name" value="TPM_phosphatase"/>
    <property type="match status" value="1"/>
</dbReference>
<dbReference type="InterPro" id="IPR001841">
    <property type="entry name" value="Znf_RING"/>
</dbReference>
<evidence type="ECO:0000256" key="3">
    <source>
        <dbReference type="ARBA" id="ARBA00022833"/>
    </source>
</evidence>
<organism evidence="7 8">
    <name type="scientific">Elliptochloris bilobata</name>
    <dbReference type="NCBI Taxonomy" id="381761"/>
    <lineage>
        <taxon>Eukaryota</taxon>
        <taxon>Viridiplantae</taxon>
        <taxon>Chlorophyta</taxon>
        <taxon>core chlorophytes</taxon>
        <taxon>Trebouxiophyceae</taxon>
        <taxon>Trebouxiophyceae incertae sedis</taxon>
        <taxon>Elliptochloris clade</taxon>
        <taxon>Elliptochloris</taxon>
    </lineage>
</organism>
<proteinExistence type="predicted"/>
<accession>A0AAW1S0V5</accession>
<dbReference type="EMBL" id="JALJOU010000016">
    <property type="protein sequence ID" value="KAK9839452.1"/>
    <property type="molecule type" value="Genomic_DNA"/>
</dbReference>
<dbReference type="Pfam" id="PF13639">
    <property type="entry name" value="zf-RING_2"/>
    <property type="match status" value="1"/>
</dbReference>